<comment type="caution">
    <text evidence="1">The sequence shown here is derived from an EMBL/GenBank/DDBJ whole genome shotgun (WGS) entry which is preliminary data.</text>
</comment>
<dbReference type="SUPFAM" id="SSF101386">
    <property type="entry name" value="all-alpha NTP pyrophosphatases"/>
    <property type="match status" value="1"/>
</dbReference>
<reference evidence="1" key="1">
    <citation type="submission" date="2023-03" db="EMBL/GenBank/DDBJ databases">
        <title>Actinoallomurus iriomotensis NBRC 103681.</title>
        <authorList>
            <person name="Ichikawa N."/>
            <person name="Sato H."/>
            <person name="Tonouchi N."/>
        </authorList>
    </citation>
    <scope>NUCLEOTIDE SEQUENCE</scope>
    <source>
        <strain evidence="1">NBRC 103681</strain>
    </source>
</reference>
<dbReference type="Gene3D" id="1.10.287.1080">
    <property type="entry name" value="MazG-like"/>
    <property type="match status" value="1"/>
</dbReference>
<dbReference type="InterPro" id="IPR044548">
    <property type="entry name" value="AF0060_NTP-PPase_MazG-like"/>
</dbReference>
<dbReference type="EMBL" id="BSTJ01000029">
    <property type="protein sequence ID" value="GLY82053.1"/>
    <property type="molecule type" value="Genomic_DNA"/>
</dbReference>
<protein>
    <recommendedName>
        <fullName evidence="3">NTP pyrophosphohydrolase MazG putative catalytic core domain-containing protein</fullName>
    </recommendedName>
</protein>
<evidence type="ECO:0008006" key="3">
    <source>
        <dbReference type="Google" id="ProtNLM"/>
    </source>
</evidence>
<evidence type="ECO:0000313" key="1">
    <source>
        <dbReference type="EMBL" id="GLY82053.1"/>
    </source>
</evidence>
<dbReference type="AlphaFoldDB" id="A0A9W6RUP7"/>
<dbReference type="CDD" id="cd11533">
    <property type="entry name" value="NTP-PPase_Af0060_like"/>
    <property type="match status" value="1"/>
</dbReference>
<accession>A0A9W6RUP7</accession>
<dbReference type="RefSeq" id="WP_285637396.1">
    <property type="nucleotide sequence ID" value="NZ_BSTJ01000029.1"/>
</dbReference>
<proteinExistence type="predicted"/>
<organism evidence="1 2">
    <name type="scientific">Actinoallomurus iriomotensis</name>
    <dbReference type="NCBI Taxonomy" id="478107"/>
    <lineage>
        <taxon>Bacteria</taxon>
        <taxon>Bacillati</taxon>
        <taxon>Actinomycetota</taxon>
        <taxon>Actinomycetes</taxon>
        <taxon>Streptosporangiales</taxon>
        <taxon>Thermomonosporaceae</taxon>
        <taxon>Actinoallomurus</taxon>
    </lineage>
</organism>
<name>A0A9W6RUP7_9ACTN</name>
<evidence type="ECO:0000313" key="2">
    <source>
        <dbReference type="Proteomes" id="UP001165135"/>
    </source>
</evidence>
<gene>
    <name evidence="1" type="ORF">Airi01_103200</name>
</gene>
<dbReference type="Proteomes" id="UP001165135">
    <property type="component" value="Unassembled WGS sequence"/>
</dbReference>
<sequence length="112" mass="12638">MELYECIRIINAWIENANGGTLAAQHDDAMRIMKISEELGEVTQAYIGFTGQNPRKGKTHTKDDVLKELADVTVTALCAIQHFTQDPTETEKVITDKIRHIMARSPEMLETH</sequence>